<organism evidence="2">
    <name type="scientific">Pseudomonas aeruginosa</name>
    <dbReference type="NCBI Taxonomy" id="287"/>
    <lineage>
        <taxon>Bacteria</taxon>
        <taxon>Pseudomonadati</taxon>
        <taxon>Pseudomonadota</taxon>
        <taxon>Gammaproteobacteria</taxon>
        <taxon>Pseudomonadales</taxon>
        <taxon>Pseudomonadaceae</taxon>
        <taxon>Pseudomonas</taxon>
    </lineage>
</organism>
<geneLocation type="plasmid" evidence="2">
    <name>pMKPA34-1</name>
</geneLocation>
<keyword evidence="2" id="KW-0614">Plasmid</keyword>
<name>A0A385FW27_PSEAI</name>
<dbReference type="RefSeq" id="WP_172693572.1">
    <property type="nucleotide sequence ID" value="NZ_MH547560.1"/>
</dbReference>
<reference evidence="2" key="1">
    <citation type="submission" date="2018-06" db="EMBL/GenBank/DDBJ databases">
        <title>Complete Sequence of plasmid pMKPA34-1 and pMKPA34-2 isolated from MDR P. aeruginosa.</title>
        <authorList>
            <person name="Subedi D."/>
            <person name="Kohli G.S."/>
            <person name="Vijay A.K."/>
            <person name="Rice S.A."/>
            <person name="Willcox M."/>
        </authorList>
    </citation>
    <scope>NUCLEOTIDE SEQUENCE</scope>
    <source>
        <strain evidence="2">PA34</strain>
        <plasmid evidence="2">pMKPA34-1</plasmid>
    </source>
</reference>
<feature type="region of interest" description="Disordered" evidence="1">
    <location>
        <begin position="93"/>
        <end position="113"/>
    </location>
</feature>
<evidence type="ECO:0000313" key="2">
    <source>
        <dbReference type="EMBL" id="AXV45854.1"/>
    </source>
</evidence>
<accession>A0A385FW27</accession>
<evidence type="ECO:0000256" key="1">
    <source>
        <dbReference type="SAM" id="MobiDB-lite"/>
    </source>
</evidence>
<dbReference type="AlphaFoldDB" id="A0A385FW27"/>
<dbReference type="EMBL" id="MH547560">
    <property type="protein sequence ID" value="AXV45854.1"/>
    <property type="molecule type" value="Genomic_DNA"/>
</dbReference>
<gene>
    <name evidence="2" type="ORF">pMKPA34_0008</name>
</gene>
<sequence length="113" mass="12094">MRALGFSLPGASYLQSIGIKEIAVHCYQKRLTAYALLMATLTGCANHAAPSSVPTTQAARDAVTTPFRPIPVYILPSCKTHAGVRHCQWIEPRGHAPNSEARPKVESGQGIAI</sequence>
<protein>
    <submittedName>
        <fullName evidence="2">Uncharacterized protein</fullName>
    </submittedName>
</protein>
<proteinExistence type="predicted"/>